<proteinExistence type="predicted"/>
<organism evidence="1 2">
    <name type="scientific">Dactylosporangium aurantiacum</name>
    <dbReference type="NCBI Taxonomy" id="35754"/>
    <lineage>
        <taxon>Bacteria</taxon>
        <taxon>Bacillati</taxon>
        <taxon>Actinomycetota</taxon>
        <taxon>Actinomycetes</taxon>
        <taxon>Micromonosporales</taxon>
        <taxon>Micromonosporaceae</taxon>
        <taxon>Dactylosporangium</taxon>
    </lineage>
</organism>
<gene>
    <name evidence="1" type="ORF">Daura_29355</name>
</gene>
<dbReference type="KEGG" id="daur:Daura_29355"/>
<evidence type="ECO:0000313" key="1">
    <source>
        <dbReference type="EMBL" id="UWZ50904.1"/>
    </source>
</evidence>
<name>A0A9Q9MCG4_9ACTN</name>
<dbReference type="OrthoDB" id="8779526at2"/>
<evidence type="ECO:0008006" key="3">
    <source>
        <dbReference type="Google" id="ProtNLM"/>
    </source>
</evidence>
<dbReference type="EMBL" id="CP073767">
    <property type="protein sequence ID" value="UWZ50904.1"/>
    <property type="molecule type" value="Genomic_DNA"/>
</dbReference>
<dbReference type="Proteomes" id="UP001058003">
    <property type="component" value="Chromosome"/>
</dbReference>
<evidence type="ECO:0000313" key="2">
    <source>
        <dbReference type="Proteomes" id="UP001058003"/>
    </source>
</evidence>
<reference evidence="1" key="1">
    <citation type="submission" date="2021-04" db="EMBL/GenBank/DDBJ databases">
        <title>Dactylosporangium aurantiacum NRRL B-8018 full assembly.</title>
        <authorList>
            <person name="Hartkoorn R.C."/>
            <person name="Beaudoing E."/>
            <person name="Hot D."/>
        </authorList>
    </citation>
    <scope>NUCLEOTIDE SEQUENCE</scope>
    <source>
        <strain evidence="1">NRRL B-8018</strain>
    </source>
</reference>
<accession>A0A9Q9MCG4</accession>
<dbReference type="AlphaFoldDB" id="A0A9Q9MCG4"/>
<keyword evidence="2" id="KW-1185">Reference proteome</keyword>
<dbReference type="RefSeq" id="WP_033358110.1">
    <property type="nucleotide sequence ID" value="NZ_CP073767.1"/>
</dbReference>
<sequence>MAAPTGPGDPPQVRFDALVDRLSTQQGVTVPGPGGRFGAKALRVDARIFAMLVQDRLVVKLPRARVDALVADGQGVRWDANKGTPMREWLAVDPAGTVSWESLADEALGFVRR</sequence>
<protein>
    <recommendedName>
        <fullName evidence="3">TfoX N-terminal domain-containing protein</fullName>
    </recommendedName>
</protein>